<sequence>MSTKKMRPAAQDLHKGSQNLHAALKCSAKAGPRVKGVRLEDGPGWMHFSLSISRSPAHWCNPQ</sequence>
<organism evidence="1 2">
    <name type="scientific">Planktomarina temperata RCA23</name>
    <dbReference type="NCBI Taxonomy" id="666509"/>
    <lineage>
        <taxon>Bacteria</taxon>
        <taxon>Pseudomonadati</taxon>
        <taxon>Pseudomonadota</taxon>
        <taxon>Alphaproteobacteria</taxon>
        <taxon>Rhodobacterales</taxon>
        <taxon>Paracoccaceae</taxon>
        <taxon>Planktomarina</taxon>
    </lineage>
</organism>
<protein>
    <submittedName>
        <fullName evidence="1">Uncharacterized protein</fullName>
    </submittedName>
</protein>
<name>A0AAN0VJB0_9RHOB</name>
<dbReference type="Proteomes" id="UP000028680">
    <property type="component" value="Chromosome"/>
</dbReference>
<dbReference type="EMBL" id="CP003984">
    <property type="protein sequence ID" value="AII88060.1"/>
    <property type="molecule type" value="Genomic_DNA"/>
</dbReference>
<accession>A0AAN0VJB0</accession>
<evidence type="ECO:0000313" key="1">
    <source>
        <dbReference type="EMBL" id="AII88060.1"/>
    </source>
</evidence>
<reference evidence="1 2" key="1">
    <citation type="journal article" date="2014" name="ISME J.">
        <title>Adaptation of an abundant Roseobacter RCA organism to pelagic systems revealed by genomic and transcriptomic analyses.</title>
        <authorList>
            <person name="Voget S."/>
            <person name="Wemheuer B."/>
            <person name="Brinkhoff T."/>
            <person name="Vollmers J."/>
            <person name="Dietrich S."/>
            <person name="Giebel H.A."/>
            <person name="Beardsley C."/>
            <person name="Sardemann C."/>
            <person name="Bakenhus I."/>
            <person name="Billerbeck S."/>
            <person name="Daniel R."/>
            <person name="Simon M."/>
        </authorList>
    </citation>
    <scope>NUCLEOTIDE SEQUENCE [LARGE SCALE GENOMIC DNA]</scope>
    <source>
        <strain evidence="1 2">RCA23</strain>
    </source>
</reference>
<proteinExistence type="predicted"/>
<dbReference type="KEGG" id="ptp:RCA23_c25420"/>
<evidence type="ECO:0000313" key="2">
    <source>
        <dbReference type="Proteomes" id="UP000028680"/>
    </source>
</evidence>
<gene>
    <name evidence="1" type="ORF">RCA23_c25420</name>
</gene>
<dbReference type="AlphaFoldDB" id="A0AAN0VJB0"/>
<keyword evidence="2" id="KW-1185">Reference proteome</keyword>